<protein>
    <recommendedName>
        <fullName evidence="4">Alpha amylase inhibitor</fullName>
    </recommendedName>
</protein>
<dbReference type="EMBL" id="VIWT01000002">
    <property type="protein sequence ID" value="TWF91046.1"/>
    <property type="molecule type" value="Genomic_DNA"/>
</dbReference>
<proteinExistence type="predicted"/>
<reference evidence="2 3" key="1">
    <citation type="submission" date="2019-06" db="EMBL/GenBank/DDBJ databases">
        <title>Sequencing the genomes of 1000 actinobacteria strains.</title>
        <authorList>
            <person name="Klenk H.-P."/>
        </authorList>
    </citation>
    <scope>NUCLEOTIDE SEQUENCE [LARGE SCALE GENOMIC DNA]</scope>
    <source>
        <strain evidence="2 3">DSM 44826</strain>
    </source>
</reference>
<accession>A0A561TVA0</accession>
<sequence>MRVRLLLPLLTAAAAVAFGAIPATAATSTASVVATPAAAPQCTFTYVNVGYYQQTYTTANCTADAGQSWQLRLDCWRPKTQEYTYAFGPKVTGSGSSTASCGVLVNQVSYGIQLD</sequence>
<evidence type="ECO:0008006" key="4">
    <source>
        <dbReference type="Google" id="ProtNLM"/>
    </source>
</evidence>
<evidence type="ECO:0000313" key="2">
    <source>
        <dbReference type="EMBL" id="TWF91046.1"/>
    </source>
</evidence>
<comment type="caution">
    <text evidence="2">The sequence shown here is derived from an EMBL/GenBank/DDBJ whole genome shotgun (WGS) entry which is preliminary data.</text>
</comment>
<evidence type="ECO:0000256" key="1">
    <source>
        <dbReference type="SAM" id="SignalP"/>
    </source>
</evidence>
<evidence type="ECO:0000313" key="3">
    <source>
        <dbReference type="Proteomes" id="UP000317940"/>
    </source>
</evidence>
<feature type="chain" id="PRO_5022141468" description="Alpha amylase inhibitor" evidence="1">
    <location>
        <begin position="26"/>
        <end position="115"/>
    </location>
</feature>
<dbReference type="RefSeq" id="WP_145908696.1">
    <property type="nucleotide sequence ID" value="NZ_BAAAMZ010000002.1"/>
</dbReference>
<feature type="signal peptide" evidence="1">
    <location>
        <begin position="1"/>
        <end position="25"/>
    </location>
</feature>
<gene>
    <name evidence="2" type="ORF">FHX73_12158</name>
</gene>
<keyword evidence="1" id="KW-0732">Signal</keyword>
<organism evidence="2 3">
    <name type="scientific">Kitasatospora viridis</name>
    <dbReference type="NCBI Taxonomy" id="281105"/>
    <lineage>
        <taxon>Bacteria</taxon>
        <taxon>Bacillati</taxon>
        <taxon>Actinomycetota</taxon>
        <taxon>Actinomycetes</taxon>
        <taxon>Kitasatosporales</taxon>
        <taxon>Streptomycetaceae</taxon>
        <taxon>Kitasatospora</taxon>
    </lineage>
</organism>
<dbReference type="Proteomes" id="UP000317940">
    <property type="component" value="Unassembled WGS sequence"/>
</dbReference>
<dbReference type="AlphaFoldDB" id="A0A561TVA0"/>
<keyword evidence="3" id="KW-1185">Reference proteome</keyword>
<name>A0A561TVA0_9ACTN</name>